<evidence type="ECO:0000313" key="4">
    <source>
        <dbReference type="EMBL" id="CAI0408276.1"/>
    </source>
</evidence>
<dbReference type="PANTHER" id="PTHR12857:SF0">
    <property type="entry name" value="CXXC MOTIF CONTAINING ZINC BINDING PROTEIN"/>
    <property type="match status" value="1"/>
</dbReference>
<dbReference type="GO" id="GO:0008270">
    <property type="term" value="F:zinc ion binding"/>
    <property type="evidence" value="ECO:0007669"/>
    <property type="project" value="TreeGrafter"/>
</dbReference>
<comment type="caution">
    <text evidence="4">The sequence shown here is derived from an EMBL/GenBank/DDBJ whole genome shotgun (WGS) entry which is preliminary data.</text>
</comment>
<protein>
    <submittedName>
        <fullName evidence="4">Uncharacterized protein</fullName>
    </submittedName>
</protein>
<dbReference type="InterPro" id="IPR008584">
    <property type="entry name" value="CXXC_Zn-binding_euk"/>
</dbReference>
<organism evidence="4 5">
    <name type="scientific">Linum tenue</name>
    <dbReference type="NCBI Taxonomy" id="586396"/>
    <lineage>
        <taxon>Eukaryota</taxon>
        <taxon>Viridiplantae</taxon>
        <taxon>Streptophyta</taxon>
        <taxon>Embryophyta</taxon>
        <taxon>Tracheophyta</taxon>
        <taxon>Spermatophyta</taxon>
        <taxon>Magnoliopsida</taxon>
        <taxon>eudicotyledons</taxon>
        <taxon>Gunneridae</taxon>
        <taxon>Pentapetalae</taxon>
        <taxon>rosids</taxon>
        <taxon>fabids</taxon>
        <taxon>Malpighiales</taxon>
        <taxon>Linaceae</taxon>
        <taxon>Linum</taxon>
    </lineage>
</organism>
<dbReference type="Proteomes" id="UP001154282">
    <property type="component" value="Unassembled WGS sequence"/>
</dbReference>
<dbReference type="PANTHER" id="PTHR12857">
    <property type="entry name" value="CXXC MOTIF CONTAINING ZINC BINDING PROTEIN"/>
    <property type="match status" value="1"/>
</dbReference>
<dbReference type="EMBL" id="CAMGYJ010000005">
    <property type="protein sequence ID" value="CAI0408276.1"/>
    <property type="molecule type" value="Genomic_DNA"/>
</dbReference>
<reference evidence="4" key="1">
    <citation type="submission" date="2022-08" db="EMBL/GenBank/DDBJ databases">
        <authorList>
            <person name="Gutierrez-Valencia J."/>
        </authorList>
    </citation>
    <scope>NUCLEOTIDE SEQUENCE</scope>
</reference>
<gene>
    <name evidence="4" type="ORF">LITE_LOCUS13888</name>
</gene>
<evidence type="ECO:0000313" key="5">
    <source>
        <dbReference type="Proteomes" id="UP001154282"/>
    </source>
</evidence>
<accession>A0AAV0JEB7</accession>
<evidence type="ECO:0000256" key="3">
    <source>
        <dbReference type="ARBA" id="ARBA00022833"/>
    </source>
</evidence>
<name>A0AAV0JEB7_9ROSI</name>
<evidence type="ECO:0000256" key="2">
    <source>
        <dbReference type="ARBA" id="ARBA00022723"/>
    </source>
</evidence>
<evidence type="ECO:0000256" key="1">
    <source>
        <dbReference type="ARBA" id="ARBA00007818"/>
    </source>
</evidence>
<dbReference type="Pfam" id="PF05907">
    <property type="entry name" value="CXXC_Zn-b_euk"/>
    <property type="match status" value="2"/>
</dbReference>
<dbReference type="SUPFAM" id="SSF141678">
    <property type="entry name" value="MAL13P1.257-like"/>
    <property type="match status" value="2"/>
</dbReference>
<keyword evidence="5" id="KW-1185">Reference proteome</keyword>
<proteinExistence type="inferred from homology"/>
<sequence>MVNYWLMITAEFENVATLQPQGGCDDPSFTYFFKMKCGSCGELTDKETCVALERSVQIPGSKGTANLVQKAYQSVMRMDLASSKHRVVPIATVAKVIFLCNEWLCYYCPSALHSPQCKFCEREGTVSLIPGKGKPLTQELSEAGKYTGLMMFDCRGYEPVGFLFEGGWMVETAAGTKFEDIDLSDGEFMEYDEKGKCSVMISNLKSGFVVAKGK</sequence>
<dbReference type="AlphaFoldDB" id="A0AAV0JEB7"/>
<keyword evidence="2" id="KW-0479">Metal-binding</keyword>
<comment type="similarity">
    <text evidence="1">Belongs to the UPF0587 family.</text>
</comment>
<keyword evidence="3" id="KW-0862">Zinc</keyword>